<keyword evidence="2" id="KW-0812">Transmembrane</keyword>
<accession>A0A150H3Y1</accession>
<feature type="transmembrane region" description="Helical" evidence="2">
    <location>
        <begin position="12"/>
        <end position="32"/>
    </location>
</feature>
<sequence>MKALRRAARGPSCCFGWLDFKVLFWVGSHLLVPPLVMFADPDAWRLVAAAAGLTAAAGPGAKAAGAGPAAGRGGGGGGGGPLRSFGSALVGGMGDYADRGADGRGVGGGGGGEGDGGGREVLQLLALVGLTVTCLALFASLYGSDPGRPAPYRGTDAAGRVSLRALAAAHWLGTPPPRPFDAGGLAANLRQFFLAPKPFPYRYRLVDKPGRGGPGRGRGGAPADG</sequence>
<gene>
    <name evidence="3" type="ORF">GPECTOR_1g698</name>
</gene>
<feature type="compositionally biased region" description="Gly residues" evidence="1">
    <location>
        <begin position="211"/>
        <end position="225"/>
    </location>
</feature>
<reference evidence="4" key="1">
    <citation type="journal article" date="2016" name="Nat. Commun.">
        <title>The Gonium pectorale genome demonstrates co-option of cell cycle regulation during the evolution of multicellularity.</title>
        <authorList>
            <person name="Hanschen E.R."/>
            <person name="Marriage T.N."/>
            <person name="Ferris P.J."/>
            <person name="Hamaji T."/>
            <person name="Toyoda A."/>
            <person name="Fujiyama A."/>
            <person name="Neme R."/>
            <person name="Noguchi H."/>
            <person name="Minakuchi Y."/>
            <person name="Suzuki M."/>
            <person name="Kawai-Toyooka H."/>
            <person name="Smith D.R."/>
            <person name="Sparks H."/>
            <person name="Anderson J."/>
            <person name="Bakaric R."/>
            <person name="Luria V."/>
            <person name="Karger A."/>
            <person name="Kirschner M.W."/>
            <person name="Durand P.M."/>
            <person name="Michod R.E."/>
            <person name="Nozaki H."/>
            <person name="Olson B.J."/>
        </authorList>
    </citation>
    <scope>NUCLEOTIDE SEQUENCE [LARGE SCALE GENOMIC DNA]</scope>
    <source>
        <strain evidence="4">NIES-2863</strain>
    </source>
</reference>
<evidence type="ECO:0000313" key="4">
    <source>
        <dbReference type="Proteomes" id="UP000075714"/>
    </source>
</evidence>
<comment type="caution">
    <text evidence="3">The sequence shown here is derived from an EMBL/GenBank/DDBJ whole genome shotgun (WGS) entry which is preliminary data.</text>
</comment>
<organism evidence="3 4">
    <name type="scientific">Gonium pectorale</name>
    <name type="common">Green alga</name>
    <dbReference type="NCBI Taxonomy" id="33097"/>
    <lineage>
        <taxon>Eukaryota</taxon>
        <taxon>Viridiplantae</taxon>
        <taxon>Chlorophyta</taxon>
        <taxon>core chlorophytes</taxon>
        <taxon>Chlorophyceae</taxon>
        <taxon>CS clade</taxon>
        <taxon>Chlamydomonadales</taxon>
        <taxon>Volvocaceae</taxon>
        <taxon>Gonium</taxon>
    </lineage>
</organism>
<evidence type="ECO:0000256" key="2">
    <source>
        <dbReference type="SAM" id="Phobius"/>
    </source>
</evidence>
<evidence type="ECO:0000313" key="3">
    <source>
        <dbReference type="EMBL" id="KXZ56774.1"/>
    </source>
</evidence>
<keyword evidence="4" id="KW-1185">Reference proteome</keyword>
<feature type="region of interest" description="Disordered" evidence="1">
    <location>
        <begin position="205"/>
        <end position="225"/>
    </location>
</feature>
<dbReference type="Proteomes" id="UP000075714">
    <property type="component" value="Unassembled WGS sequence"/>
</dbReference>
<evidence type="ECO:0000256" key="1">
    <source>
        <dbReference type="SAM" id="MobiDB-lite"/>
    </source>
</evidence>
<name>A0A150H3Y1_GONPE</name>
<proteinExistence type="predicted"/>
<protein>
    <submittedName>
        <fullName evidence="3">Uncharacterized protein</fullName>
    </submittedName>
</protein>
<dbReference type="EMBL" id="LSYV01000002">
    <property type="protein sequence ID" value="KXZ56774.1"/>
    <property type="molecule type" value="Genomic_DNA"/>
</dbReference>
<keyword evidence="2" id="KW-1133">Transmembrane helix</keyword>
<keyword evidence="2" id="KW-0472">Membrane</keyword>
<dbReference type="AlphaFoldDB" id="A0A150H3Y1"/>
<feature type="transmembrane region" description="Helical" evidence="2">
    <location>
        <begin position="121"/>
        <end position="143"/>
    </location>
</feature>